<dbReference type="SUPFAM" id="SSF53098">
    <property type="entry name" value="Ribonuclease H-like"/>
    <property type="match status" value="1"/>
</dbReference>
<dbReference type="CDD" id="cd06127">
    <property type="entry name" value="DEDDh"/>
    <property type="match status" value="1"/>
</dbReference>
<dbReference type="RefSeq" id="WP_118931744.1">
    <property type="nucleotide sequence ID" value="NZ_CP061008.1"/>
</dbReference>
<dbReference type="GO" id="GO:0006259">
    <property type="term" value="P:DNA metabolic process"/>
    <property type="evidence" value="ECO:0007669"/>
    <property type="project" value="UniProtKB-ARBA"/>
</dbReference>
<evidence type="ECO:0000313" key="5">
    <source>
        <dbReference type="EMBL" id="RPJ93086.1"/>
    </source>
</evidence>
<proteinExistence type="predicted"/>
<feature type="domain" description="Exonuclease" evidence="4">
    <location>
        <begin position="10"/>
        <end position="172"/>
    </location>
</feature>
<dbReference type="GO" id="GO:0008408">
    <property type="term" value="F:3'-5' exonuclease activity"/>
    <property type="evidence" value="ECO:0007669"/>
    <property type="project" value="TreeGrafter"/>
</dbReference>
<dbReference type="InterPro" id="IPR012337">
    <property type="entry name" value="RNaseH-like_sf"/>
</dbReference>
<dbReference type="SMART" id="SM00479">
    <property type="entry name" value="EXOIII"/>
    <property type="match status" value="1"/>
</dbReference>
<dbReference type="InterPro" id="IPR036397">
    <property type="entry name" value="RNaseH_sf"/>
</dbReference>
<dbReference type="PANTHER" id="PTHR30231:SF4">
    <property type="entry name" value="PROTEIN NEN2"/>
    <property type="match status" value="1"/>
</dbReference>
<dbReference type="InterPro" id="IPR013520">
    <property type="entry name" value="Ribonucl_H"/>
</dbReference>
<name>A0A424WIG3_ALCXX</name>
<accession>A0A424WIG3</accession>
<keyword evidence="3 5" id="KW-0269">Exonuclease</keyword>
<dbReference type="Gene3D" id="1.20.5.140">
    <property type="match status" value="1"/>
</dbReference>
<dbReference type="OrthoDB" id="9803913at2"/>
<evidence type="ECO:0000256" key="2">
    <source>
        <dbReference type="ARBA" id="ARBA00022801"/>
    </source>
</evidence>
<evidence type="ECO:0000256" key="1">
    <source>
        <dbReference type="ARBA" id="ARBA00022722"/>
    </source>
</evidence>
<dbReference type="Gene3D" id="3.30.420.10">
    <property type="entry name" value="Ribonuclease H-like superfamily/Ribonuclease H"/>
    <property type="match status" value="1"/>
</dbReference>
<dbReference type="AlphaFoldDB" id="A0A424WIG3"/>
<comment type="caution">
    <text evidence="5">The sequence shown here is derived from an EMBL/GenBank/DDBJ whole genome shotgun (WGS) entry which is preliminary data.</text>
</comment>
<evidence type="ECO:0000313" key="6">
    <source>
        <dbReference type="Proteomes" id="UP000285324"/>
    </source>
</evidence>
<keyword evidence="1" id="KW-0540">Nuclease</keyword>
<reference evidence="5 6" key="1">
    <citation type="submission" date="2018-08" db="EMBL/GenBank/DDBJ databases">
        <title>Achromobacter xylosoxidans Genome sequencing and assembly.</title>
        <authorList>
            <person name="Wang R."/>
            <person name="Rensing C."/>
            <person name="Li Y."/>
        </authorList>
    </citation>
    <scope>NUCLEOTIDE SEQUENCE [LARGE SCALE GENOMIC DNA]</scope>
    <source>
        <strain evidence="5 6">GD003A</strain>
    </source>
</reference>
<keyword evidence="2" id="KW-0378">Hydrolase</keyword>
<sequence>MNNLNWSQCPYVVIDVEGNGQEPHDLIEIATIQIIDQQVQPVKSWGVRPPRPITDRVIDIHGITNEMAAAFQPWSANAGEILAEMEGRVVVGHNVGVDARVIVHTEPDWQPLALIDTRTLAKHVLPGRNEYSLRTLVADLLPDNANWTQHRAAGDALVTAHLFIRLASMLEEKVDLTFLTLAKIARASEDTYLKSQQGSLF</sequence>
<evidence type="ECO:0000259" key="4">
    <source>
        <dbReference type="SMART" id="SM00479"/>
    </source>
</evidence>
<dbReference type="EMBL" id="QVXO01000004">
    <property type="protein sequence ID" value="RPJ93086.1"/>
    <property type="molecule type" value="Genomic_DNA"/>
</dbReference>
<protein>
    <submittedName>
        <fullName evidence="5">3'-5' exonuclease</fullName>
    </submittedName>
</protein>
<gene>
    <name evidence="5" type="ORF">DY367_04025</name>
</gene>
<dbReference type="GO" id="GO:0003676">
    <property type="term" value="F:nucleic acid binding"/>
    <property type="evidence" value="ECO:0007669"/>
    <property type="project" value="InterPro"/>
</dbReference>
<dbReference type="Proteomes" id="UP000285324">
    <property type="component" value="Unassembled WGS sequence"/>
</dbReference>
<organism evidence="5 6">
    <name type="scientific">Alcaligenes xylosoxydans xylosoxydans</name>
    <name type="common">Achromobacter xylosoxidans</name>
    <dbReference type="NCBI Taxonomy" id="85698"/>
    <lineage>
        <taxon>Bacteria</taxon>
        <taxon>Pseudomonadati</taxon>
        <taxon>Pseudomonadota</taxon>
        <taxon>Betaproteobacteria</taxon>
        <taxon>Burkholderiales</taxon>
        <taxon>Alcaligenaceae</taxon>
        <taxon>Achromobacter</taxon>
    </lineage>
</organism>
<evidence type="ECO:0000256" key="3">
    <source>
        <dbReference type="ARBA" id="ARBA00022839"/>
    </source>
</evidence>
<dbReference type="Pfam" id="PF00929">
    <property type="entry name" value="RNase_T"/>
    <property type="match status" value="1"/>
</dbReference>
<dbReference type="PANTHER" id="PTHR30231">
    <property type="entry name" value="DNA POLYMERASE III SUBUNIT EPSILON"/>
    <property type="match status" value="1"/>
</dbReference>